<dbReference type="PANTHER" id="PTHR30006">
    <property type="entry name" value="THIAMINE-BINDING PERIPLASMIC PROTEIN-RELATED"/>
    <property type="match status" value="1"/>
</dbReference>
<keyword evidence="1 3" id="KW-0732">Signal</keyword>
<name>A0AAW5C1U4_9FIRM</name>
<organism evidence="4 7">
    <name type="scientific">Enterocloster aldenensis</name>
    <dbReference type="NCBI Taxonomy" id="358742"/>
    <lineage>
        <taxon>Bacteria</taxon>
        <taxon>Bacillati</taxon>
        <taxon>Bacillota</taxon>
        <taxon>Clostridia</taxon>
        <taxon>Lachnospirales</taxon>
        <taxon>Lachnospiraceae</taxon>
        <taxon>Enterocloster</taxon>
    </lineage>
</organism>
<reference evidence="5" key="2">
    <citation type="submission" date="2020-02" db="EMBL/GenBank/DDBJ databases">
        <authorList>
            <person name="Littmann E."/>
            <person name="Sorbara M."/>
        </authorList>
    </citation>
    <scope>NUCLEOTIDE SEQUENCE</scope>
    <source>
        <strain evidence="5">MSK.1.17</strain>
    </source>
</reference>
<dbReference type="Proteomes" id="UP001299608">
    <property type="component" value="Unassembled WGS sequence"/>
</dbReference>
<protein>
    <submittedName>
        <fullName evidence="4">ABC transporter substrate-binding protein</fullName>
    </submittedName>
    <submittedName>
        <fullName evidence="5">Extracellular solute-binding protein</fullName>
    </submittedName>
</protein>
<feature type="signal peptide" evidence="3">
    <location>
        <begin position="1"/>
        <end position="26"/>
    </location>
</feature>
<dbReference type="GO" id="GO:0030975">
    <property type="term" value="F:thiamine binding"/>
    <property type="evidence" value="ECO:0007669"/>
    <property type="project" value="TreeGrafter"/>
</dbReference>
<dbReference type="PROSITE" id="PS51257">
    <property type="entry name" value="PROKAR_LIPOPROTEIN"/>
    <property type="match status" value="1"/>
</dbReference>
<proteinExistence type="predicted"/>
<dbReference type="GO" id="GO:0015888">
    <property type="term" value="P:thiamine transport"/>
    <property type="evidence" value="ECO:0007669"/>
    <property type="project" value="TreeGrafter"/>
</dbReference>
<evidence type="ECO:0000256" key="3">
    <source>
        <dbReference type="SAM" id="SignalP"/>
    </source>
</evidence>
<dbReference type="InterPro" id="IPR026045">
    <property type="entry name" value="Ferric-bd"/>
</dbReference>
<dbReference type="RefSeq" id="WP_165640804.1">
    <property type="nucleotide sequence ID" value="NZ_JAAITT010000002.1"/>
</dbReference>
<evidence type="ECO:0000313" key="6">
    <source>
        <dbReference type="Proteomes" id="UP000669239"/>
    </source>
</evidence>
<feature type="chain" id="PRO_5043733686" evidence="3">
    <location>
        <begin position="27"/>
        <end position="383"/>
    </location>
</feature>
<evidence type="ECO:0000313" key="4">
    <source>
        <dbReference type="EMBL" id="MCG4747491.1"/>
    </source>
</evidence>
<dbReference type="CDD" id="cd13547">
    <property type="entry name" value="PBP2_Fbp_like_2"/>
    <property type="match status" value="1"/>
</dbReference>
<reference evidence="4" key="3">
    <citation type="submission" date="2022-01" db="EMBL/GenBank/DDBJ databases">
        <title>Collection of gut derived symbiotic bacterial strains cultured from healthy donors.</title>
        <authorList>
            <person name="Lin H."/>
            <person name="Kohout C."/>
            <person name="Waligurski E."/>
            <person name="Pamer E.G."/>
        </authorList>
    </citation>
    <scope>NUCLEOTIDE SEQUENCE</scope>
    <source>
        <strain evidence="4">DFI.6.55</strain>
    </source>
</reference>
<dbReference type="GO" id="GO:0030976">
    <property type="term" value="F:thiamine pyrophosphate binding"/>
    <property type="evidence" value="ECO:0007669"/>
    <property type="project" value="TreeGrafter"/>
</dbReference>
<evidence type="ECO:0000256" key="1">
    <source>
        <dbReference type="ARBA" id="ARBA00022729"/>
    </source>
</evidence>
<evidence type="ECO:0000256" key="2">
    <source>
        <dbReference type="SAM" id="MobiDB-lite"/>
    </source>
</evidence>
<dbReference type="Proteomes" id="UP000669239">
    <property type="component" value="Unassembled WGS sequence"/>
</dbReference>
<dbReference type="SUPFAM" id="SSF53850">
    <property type="entry name" value="Periplasmic binding protein-like II"/>
    <property type="match status" value="1"/>
</dbReference>
<dbReference type="Gene3D" id="3.40.190.10">
    <property type="entry name" value="Periplasmic binding protein-like II"/>
    <property type="match status" value="2"/>
</dbReference>
<dbReference type="GO" id="GO:0030288">
    <property type="term" value="C:outer membrane-bounded periplasmic space"/>
    <property type="evidence" value="ECO:0007669"/>
    <property type="project" value="TreeGrafter"/>
</dbReference>
<dbReference type="Pfam" id="PF13343">
    <property type="entry name" value="SBP_bac_6"/>
    <property type="match status" value="1"/>
</dbReference>
<evidence type="ECO:0000313" key="7">
    <source>
        <dbReference type="Proteomes" id="UP001299608"/>
    </source>
</evidence>
<dbReference type="AlphaFoldDB" id="A0AAW5C1U4"/>
<sequence>MKKTYFGFVGMTAAVSLALAGCSADAGTSAPSSAAAVQTDEAAQADRAAQTDISEAKSSGAVREGNGAEGNGKAPEDIQGELMVYTSSGDDYMTDISKMFQEKYPNIDFQYFRSGTEEVVSKMMTEAKSSKIQCDVIMLADTPTFEKFKEDGLLEAYDYPEIDKLYPDFVDKDHMYYGTAIASTGIIYNTNLVSEAPESFTVFTDGANKGKCVMPSPLYSGTAAYNLSLYTKLDNLGWDFYEQMKENDMQVVNGNGGVIKAVATGERTYGMCLDTDTLSAMNDGSPLAFVYPREGCSSICDPIAIMKDAPNSDMARLFVDFMLSREVREFAAQNYYKTAPRTDVAVPQGALSVEDRKMLYIDPRDLLGTKEADKQKFDVMFNQ</sequence>
<comment type="caution">
    <text evidence="4">The sequence shown here is derived from an EMBL/GenBank/DDBJ whole genome shotgun (WGS) entry which is preliminary data.</text>
</comment>
<reference evidence="5 6" key="1">
    <citation type="journal article" date="2020" name="Cell Host Microbe">
        <title>Functional and Genomic Variation between Human-Derived Isolates of Lachnospiraceae Reveals Inter- and Intra-Species Diversity.</title>
        <authorList>
            <person name="Sorbara M.T."/>
            <person name="Littmann E.R."/>
            <person name="Fontana E."/>
            <person name="Moody T.U."/>
            <person name="Kohout C.E."/>
            <person name="Gjonbalaj M."/>
            <person name="Eaton V."/>
            <person name="Seok R."/>
            <person name="Leiner I.M."/>
            <person name="Pamer E.G."/>
        </authorList>
    </citation>
    <scope>NUCLEOTIDE SEQUENCE [LARGE SCALE GENOMIC DNA]</scope>
    <source>
        <strain evidence="5 6">MSK.1.17</strain>
    </source>
</reference>
<gene>
    <name evidence="5" type="ORF">G5B36_01865</name>
    <name evidence="4" type="ORF">L0N08_18855</name>
</gene>
<dbReference type="PANTHER" id="PTHR30006:SF2">
    <property type="entry name" value="ABC TRANSPORTER SUBSTRATE-BINDING PROTEIN"/>
    <property type="match status" value="1"/>
</dbReference>
<keyword evidence="6" id="KW-1185">Reference proteome</keyword>
<accession>A0AAW5C1U4</accession>
<dbReference type="EMBL" id="JAKNGE010000025">
    <property type="protein sequence ID" value="MCG4747491.1"/>
    <property type="molecule type" value="Genomic_DNA"/>
</dbReference>
<evidence type="ECO:0000313" key="5">
    <source>
        <dbReference type="EMBL" id="NSJ47452.1"/>
    </source>
</evidence>
<feature type="region of interest" description="Disordered" evidence="2">
    <location>
        <begin position="49"/>
        <end position="78"/>
    </location>
</feature>
<dbReference type="PIRSF" id="PIRSF002825">
    <property type="entry name" value="CfbpA"/>
    <property type="match status" value="1"/>
</dbReference>
<dbReference type="EMBL" id="JAAITT010000002">
    <property type="protein sequence ID" value="NSJ47452.1"/>
    <property type="molecule type" value="Genomic_DNA"/>
</dbReference>